<dbReference type="RefSeq" id="WP_118097204.1">
    <property type="nucleotide sequence ID" value="NZ_JAXXJT010000047.1"/>
</dbReference>
<dbReference type="EMBL" id="QRVL01000004">
    <property type="protein sequence ID" value="RGS41079.1"/>
    <property type="molecule type" value="Genomic_DNA"/>
</dbReference>
<evidence type="ECO:0000256" key="1">
    <source>
        <dbReference type="SAM" id="Phobius"/>
    </source>
</evidence>
<keyword evidence="1" id="KW-0472">Membrane</keyword>
<organism evidence="2 3">
    <name type="scientific">Roseburia hominis</name>
    <dbReference type="NCBI Taxonomy" id="301301"/>
    <lineage>
        <taxon>Bacteria</taxon>
        <taxon>Bacillati</taxon>
        <taxon>Bacillota</taxon>
        <taxon>Clostridia</taxon>
        <taxon>Lachnospirales</taxon>
        <taxon>Lachnospiraceae</taxon>
        <taxon>Roseburia</taxon>
    </lineage>
</organism>
<dbReference type="Pfam" id="PF10825">
    <property type="entry name" value="DUF2752"/>
    <property type="match status" value="1"/>
</dbReference>
<name>A0A395V7I3_9FIRM</name>
<dbReference type="AlphaFoldDB" id="A0A395V7I3"/>
<protein>
    <submittedName>
        <fullName evidence="2">DUF2752 domain-containing protein</fullName>
    </submittedName>
</protein>
<evidence type="ECO:0000313" key="3">
    <source>
        <dbReference type="Proteomes" id="UP000266172"/>
    </source>
</evidence>
<keyword evidence="1" id="KW-0812">Transmembrane</keyword>
<feature type="transmembrane region" description="Helical" evidence="1">
    <location>
        <begin position="74"/>
        <end position="94"/>
    </location>
</feature>
<sequence length="128" mass="14172">MTKKARLKKLLMNIFLLGMAGLLYGIFVSYTGLAIPCLFRKVTGLLCPGCGVTGMCVALLHLDWRGAFSCHPVLFVLLLPLTAVFICSAAGYVQNGRFWFARWQNLILYVSVAALVIFGVVRNLVRFL</sequence>
<comment type="caution">
    <text evidence="2">The sequence shown here is derived from an EMBL/GenBank/DDBJ whole genome shotgun (WGS) entry which is preliminary data.</text>
</comment>
<proteinExistence type="predicted"/>
<keyword evidence="1" id="KW-1133">Transmembrane helix</keyword>
<evidence type="ECO:0000313" key="2">
    <source>
        <dbReference type="EMBL" id="RGS41079.1"/>
    </source>
</evidence>
<gene>
    <name evidence="2" type="ORF">DWX93_07720</name>
</gene>
<reference evidence="2 3" key="1">
    <citation type="submission" date="2018-08" db="EMBL/GenBank/DDBJ databases">
        <title>A genome reference for cultivated species of the human gut microbiota.</title>
        <authorList>
            <person name="Zou Y."/>
            <person name="Xue W."/>
            <person name="Luo G."/>
        </authorList>
    </citation>
    <scope>NUCLEOTIDE SEQUENCE [LARGE SCALE GENOMIC DNA]</scope>
    <source>
        <strain evidence="2 3">AF22-12AC</strain>
    </source>
</reference>
<feature type="transmembrane region" description="Helical" evidence="1">
    <location>
        <begin position="12"/>
        <end position="30"/>
    </location>
</feature>
<feature type="transmembrane region" description="Helical" evidence="1">
    <location>
        <begin position="106"/>
        <end position="125"/>
    </location>
</feature>
<accession>A0A395V7I3</accession>
<dbReference type="InterPro" id="IPR021215">
    <property type="entry name" value="DUF2752"/>
</dbReference>
<dbReference type="Proteomes" id="UP000266172">
    <property type="component" value="Unassembled WGS sequence"/>
</dbReference>